<dbReference type="Proteomes" id="UP000676853">
    <property type="component" value="Unassembled WGS sequence"/>
</dbReference>
<evidence type="ECO:0000313" key="2">
    <source>
        <dbReference type="Proteomes" id="UP000676853"/>
    </source>
</evidence>
<keyword evidence="2" id="KW-1185">Reference proteome</keyword>
<proteinExistence type="predicted"/>
<comment type="caution">
    <text evidence="1">The sequence shown here is derived from an EMBL/GenBank/DDBJ whole genome shotgun (WGS) entry which is preliminary data.</text>
</comment>
<protein>
    <submittedName>
        <fullName evidence="1">Uncharacterized protein</fullName>
    </submittedName>
</protein>
<name>A0ABS5NDR0_TSUPA</name>
<dbReference type="EMBL" id="JAGXOE010000034">
    <property type="protein sequence ID" value="MBS4102411.1"/>
    <property type="molecule type" value="Genomic_DNA"/>
</dbReference>
<sequence length="90" mass="9954">MSDNRPVDIRFHIILPDIEPEHLGAFKLTEKHFESAWIEAQKCAESREYDGVANVKFIAICRGKIGGKWTTTLQFSAQMFGGGIAVSSGV</sequence>
<organism evidence="1 2">
    <name type="scientific">Tsukamurella paurometabola</name>
    <name type="common">Corynebacterium paurometabolum</name>
    <dbReference type="NCBI Taxonomy" id="2061"/>
    <lineage>
        <taxon>Bacteria</taxon>
        <taxon>Bacillati</taxon>
        <taxon>Actinomycetota</taxon>
        <taxon>Actinomycetes</taxon>
        <taxon>Mycobacteriales</taxon>
        <taxon>Tsukamurellaceae</taxon>
        <taxon>Tsukamurella</taxon>
    </lineage>
</organism>
<evidence type="ECO:0000313" key="1">
    <source>
        <dbReference type="EMBL" id="MBS4102411.1"/>
    </source>
</evidence>
<gene>
    <name evidence="1" type="ORF">KFZ73_14330</name>
</gene>
<dbReference type="RefSeq" id="WP_212554129.1">
    <property type="nucleotide sequence ID" value="NZ_JAGXOE010000034.1"/>
</dbReference>
<accession>A0ABS5NDR0</accession>
<reference evidence="1 2" key="1">
    <citation type="submission" date="2021-04" db="EMBL/GenBank/DDBJ databases">
        <title>Whole genome sequence analysis of a thiophenic sulfur metabolizing bacteria.</title>
        <authorList>
            <person name="Akhtar N."/>
            <person name="Akram J."/>
            <person name="Aslam A."/>
        </authorList>
    </citation>
    <scope>NUCLEOTIDE SEQUENCE [LARGE SCALE GENOMIC DNA]</scope>
    <source>
        <strain evidence="1 2">3OW</strain>
    </source>
</reference>